<evidence type="ECO:0000313" key="6">
    <source>
        <dbReference type="Proteomes" id="UP000029843"/>
    </source>
</evidence>
<dbReference type="EMBL" id="JQED01000045">
    <property type="protein sequence ID" value="KGJ88657.1"/>
    <property type="molecule type" value="Genomic_DNA"/>
</dbReference>
<dbReference type="Pfam" id="PF13414">
    <property type="entry name" value="TPR_11"/>
    <property type="match status" value="1"/>
</dbReference>
<dbReference type="PROSITE" id="PS51257">
    <property type="entry name" value="PROKAR_LIPOPROTEIN"/>
    <property type="match status" value="1"/>
</dbReference>
<feature type="repeat" description="TPR" evidence="3">
    <location>
        <begin position="306"/>
        <end position="339"/>
    </location>
</feature>
<dbReference type="PROSITE" id="PS50005">
    <property type="entry name" value="TPR"/>
    <property type="match status" value="2"/>
</dbReference>
<evidence type="ECO:0000256" key="3">
    <source>
        <dbReference type="PROSITE-ProRule" id="PRU00339"/>
    </source>
</evidence>
<evidence type="ECO:0000313" key="5">
    <source>
        <dbReference type="EMBL" id="KGJ88657.1"/>
    </source>
</evidence>
<organism evidence="5 6">
    <name type="scientific">Colwellia psychrerythraea</name>
    <name type="common">Vibrio psychroerythus</name>
    <dbReference type="NCBI Taxonomy" id="28229"/>
    <lineage>
        <taxon>Bacteria</taxon>
        <taxon>Pseudomonadati</taxon>
        <taxon>Pseudomonadota</taxon>
        <taxon>Gammaproteobacteria</taxon>
        <taxon>Alteromonadales</taxon>
        <taxon>Colwelliaceae</taxon>
        <taxon>Colwellia</taxon>
    </lineage>
</organism>
<dbReference type="AlphaFoldDB" id="A0A099KFB0"/>
<dbReference type="PATRIC" id="fig|28229.4.peg.3293"/>
<comment type="caution">
    <text evidence="5">The sequence shown here is derived from an EMBL/GenBank/DDBJ whole genome shotgun (WGS) entry which is preliminary data.</text>
</comment>
<keyword evidence="4" id="KW-0732">Signal</keyword>
<dbReference type="Proteomes" id="UP000029843">
    <property type="component" value="Unassembled WGS sequence"/>
</dbReference>
<protein>
    <submittedName>
        <fullName evidence="5">Uncharacterized protein</fullName>
    </submittedName>
</protein>
<dbReference type="Pfam" id="PF13181">
    <property type="entry name" value="TPR_8"/>
    <property type="match status" value="1"/>
</dbReference>
<evidence type="ECO:0000256" key="4">
    <source>
        <dbReference type="SAM" id="SignalP"/>
    </source>
</evidence>
<keyword evidence="1" id="KW-0677">Repeat</keyword>
<name>A0A099KFB0_COLPS</name>
<dbReference type="SMART" id="SM00028">
    <property type="entry name" value="TPR"/>
    <property type="match status" value="4"/>
</dbReference>
<dbReference type="OrthoDB" id="5801251at2"/>
<dbReference type="InterPro" id="IPR051685">
    <property type="entry name" value="Ycf3/AcsC/BcsC/TPR_MFPF"/>
</dbReference>
<accession>A0A099KFB0</accession>
<dbReference type="PANTHER" id="PTHR44943">
    <property type="entry name" value="CELLULOSE SYNTHASE OPERON PROTEIN C"/>
    <property type="match status" value="1"/>
</dbReference>
<sequence length="394" mass="45025" precursor="true">MKGNLLCLLICFPLLLACQSNQNLPVNQASSPSELYLDNQYLSLESIHIETEQEIFELDDGMRAMVKDKLSSHLTTQQKARVLLNHLFNEENIALSYDGSANVTAREAYHSKLANCMSLTILAYALADEAGMNISFQDVEVPEYWVRNGEYSLLTGHVNLLVSESEEVDKRVVWGKRNIRIDFDPFVAKKSFPSHTIEKHTLLAMFYNNKGAEEMLNKNYPLAYQYLKKATNTDGNFSSAWGNLGVLYKLSGHYAMAESAYSHALSLDRDNLTSLGNLALLLNKQERYSEAKPIEDYIHKVRVKNPYYHALLGNEAFFNQSYKQAIQHYKKAIQLDDEQHEFYFGLAKAYYKQNKLALSKRAMKKAVVLTKTKDTQKQYIAKLNFLKDQQIISP</sequence>
<dbReference type="PANTHER" id="PTHR44943:SF8">
    <property type="entry name" value="TPR REPEAT-CONTAINING PROTEIN MJ0263"/>
    <property type="match status" value="1"/>
</dbReference>
<feature type="chain" id="PRO_5001957171" evidence="4">
    <location>
        <begin position="24"/>
        <end position="394"/>
    </location>
</feature>
<feature type="repeat" description="TPR" evidence="3">
    <location>
        <begin position="238"/>
        <end position="271"/>
    </location>
</feature>
<gene>
    <name evidence="5" type="ORF">ND2E_3955</name>
</gene>
<dbReference type="RefSeq" id="WP_033094941.1">
    <property type="nucleotide sequence ID" value="NZ_JQED01000045.1"/>
</dbReference>
<feature type="signal peptide" evidence="4">
    <location>
        <begin position="1"/>
        <end position="23"/>
    </location>
</feature>
<reference evidence="5 6" key="1">
    <citation type="submission" date="2014-08" db="EMBL/GenBank/DDBJ databases">
        <title>Genomic and Phenotypic Diversity of Colwellia psychrerythraea strains from Disparate Marine Basins.</title>
        <authorList>
            <person name="Techtmann S.M."/>
            <person name="Stelling S.C."/>
            <person name="Utturkar S.M."/>
            <person name="Alshibli N."/>
            <person name="Harris A."/>
            <person name="Brown S.D."/>
            <person name="Hazen T.C."/>
        </authorList>
    </citation>
    <scope>NUCLEOTIDE SEQUENCE [LARGE SCALE GENOMIC DNA]</scope>
    <source>
        <strain evidence="5 6">ND2E</strain>
    </source>
</reference>
<keyword evidence="2 3" id="KW-0802">TPR repeat</keyword>
<evidence type="ECO:0000256" key="1">
    <source>
        <dbReference type="ARBA" id="ARBA00022737"/>
    </source>
</evidence>
<dbReference type="InterPro" id="IPR019734">
    <property type="entry name" value="TPR_rpt"/>
</dbReference>
<evidence type="ECO:0000256" key="2">
    <source>
        <dbReference type="ARBA" id="ARBA00022803"/>
    </source>
</evidence>
<dbReference type="SUPFAM" id="SSF48452">
    <property type="entry name" value="TPR-like"/>
    <property type="match status" value="1"/>
</dbReference>
<proteinExistence type="predicted"/>
<dbReference type="Gene3D" id="1.25.40.10">
    <property type="entry name" value="Tetratricopeptide repeat domain"/>
    <property type="match status" value="2"/>
</dbReference>
<dbReference type="InterPro" id="IPR011990">
    <property type="entry name" value="TPR-like_helical_dom_sf"/>
</dbReference>